<feature type="region of interest" description="Disordered" evidence="2">
    <location>
        <begin position="241"/>
        <end position="282"/>
    </location>
</feature>
<dbReference type="SUPFAM" id="SSF55961">
    <property type="entry name" value="Bet v1-like"/>
    <property type="match status" value="1"/>
</dbReference>
<dbReference type="Gene3D" id="3.30.530.20">
    <property type="match status" value="1"/>
</dbReference>
<evidence type="ECO:0000313" key="4">
    <source>
        <dbReference type="EMBL" id="GAA2188455.1"/>
    </source>
</evidence>
<organism evidence="4 5">
    <name type="scientific">Leucobacter alluvii</name>
    <dbReference type="NCBI Taxonomy" id="340321"/>
    <lineage>
        <taxon>Bacteria</taxon>
        <taxon>Bacillati</taxon>
        <taxon>Actinomycetota</taxon>
        <taxon>Actinomycetes</taxon>
        <taxon>Micrococcales</taxon>
        <taxon>Microbacteriaceae</taxon>
        <taxon>Leucobacter</taxon>
    </lineage>
</organism>
<dbReference type="EMBL" id="BAAAOP010000006">
    <property type="protein sequence ID" value="GAA2188455.1"/>
    <property type="molecule type" value="Genomic_DNA"/>
</dbReference>
<dbReference type="InterPro" id="IPR013538">
    <property type="entry name" value="ASHA1/2-like_C"/>
</dbReference>
<comment type="similarity">
    <text evidence="1">Belongs to the AHA1 family.</text>
</comment>
<sequence length="282" mass="29536">MIPLGPVVARSRVGVARAAAWTFLAEQHRRSEWWPELQLEPHVGGTVAERWSEGEGDAAVSRDASGTVDVWVEGHAVGFTWREAGDERDTAVLITLRTQGVDTGITVTETGFDALPAASERAAASQEGWQVLLNDLVTALEAAQAAGAFGERETPAAGAGELEVVEPEVVGEIDEAAEPVDQVDAADEIELEAEPTVGDHPELETGPVAVVAGAGDAASGAPLDLDETIQIDRAQLDAALAQPGESVGEAGEIPANEGDASAERRRAERPDEPDFDTLIRGN</sequence>
<dbReference type="RefSeq" id="WP_346058061.1">
    <property type="nucleotide sequence ID" value="NZ_BAAAOP010000006.1"/>
</dbReference>
<evidence type="ECO:0000256" key="1">
    <source>
        <dbReference type="ARBA" id="ARBA00006817"/>
    </source>
</evidence>
<evidence type="ECO:0000259" key="3">
    <source>
        <dbReference type="Pfam" id="PF08327"/>
    </source>
</evidence>
<gene>
    <name evidence="4" type="ORF">GCM10009786_17630</name>
</gene>
<accession>A0ABN3B7V8</accession>
<dbReference type="InterPro" id="IPR023393">
    <property type="entry name" value="START-like_dom_sf"/>
</dbReference>
<protein>
    <recommendedName>
        <fullName evidence="3">Activator of Hsp90 ATPase homologue 1/2-like C-terminal domain-containing protein</fullName>
    </recommendedName>
</protein>
<evidence type="ECO:0000256" key="2">
    <source>
        <dbReference type="SAM" id="MobiDB-lite"/>
    </source>
</evidence>
<comment type="caution">
    <text evidence="4">The sequence shown here is derived from an EMBL/GenBank/DDBJ whole genome shotgun (WGS) entry which is preliminary data.</text>
</comment>
<feature type="domain" description="Activator of Hsp90 ATPase homologue 1/2-like C-terminal" evidence="3">
    <location>
        <begin position="18"/>
        <end position="141"/>
    </location>
</feature>
<proteinExistence type="inferred from homology"/>
<keyword evidence="5" id="KW-1185">Reference proteome</keyword>
<dbReference type="Pfam" id="PF08327">
    <property type="entry name" value="AHSA1"/>
    <property type="match status" value="1"/>
</dbReference>
<evidence type="ECO:0000313" key="5">
    <source>
        <dbReference type="Proteomes" id="UP001501084"/>
    </source>
</evidence>
<dbReference type="Proteomes" id="UP001501084">
    <property type="component" value="Unassembled WGS sequence"/>
</dbReference>
<reference evidence="4 5" key="1">
    <citation type="journal article" date="2019" name="Int. J. Syst. Evol. Microbiol.">
        <title>The Global Catalogue of Microorganisms (GCM) 10K type strain sequencing project: providing services to taxonomists for standard genome sequencing and annotation.</title>
        <authorList>
            <consortium name="The Broad Institute Genomics Platform"/>
            <consortium name="The Broad Institute Genome Sequencing Center for Infectious Disease"/>
            <person name="Wu L."/>
            <person name="Ma J."/>
        </authorList>
    </citation>
    <scope>NUCLEOTIDE SEQUENCE [LARGE SCALE GENOMIC DNA]</scope>
    <source>
        <strain evidence="4 5">JCM 14919</strain>
    </source>
</reference>
<name>A0ABN3B7V8_9MICO</name>
<feature type="compositionally biased region" description="Basic and acidic residues" evidence="2">
    <location>
        <begin position="261"/>
        <end position="272"/>
    </location>
</feature>